<dbReference type="InterPro" id="IPR050681">
    <property type="entry name" value="CDF/SLC30A"/>
</dbReference>
<feature type="transmembrane region" description="Helical" evidence="9">
    <location>
        <begin position="119"/>
        <end position="143"/>
    </location>
</feature>
<dbReference type="EMBL" id="JADOUE010000001">
    <property type="protein sequence ID" value="MBG6121435.1"/>
    <property type="molecule type" value="Genomic_DNA"/>
</dbReference>
<evidence type="ECO:0000256" key="9">
    <source>
        <dbReference type="SAM" id="Phobius"/>
    </source>
</evidence>
<feature type="domain" description="Cation efflux protein transmembrane" evidence="10">
    <location>
        <begin position="57"/>
        <end position="245"/>
    </location>
</feature>
<dbReference type="Pfam" id="PF01545">
    <property type="entry name" value="Cation_efflux"/>
    <property type="match status" value="1"/>
</dbReference>
<keyword evidence="6" id="KW-0406">Ion transport</keyword>
<keyword evidence="7 9" id="KW-0472">Membrane</keyword>
<evidence type="ECO:0000256" key="1">
    <source>
        <dbReference type="ARBA" id="ARBA00004141"/>
    </source>
</evidence>
<dbReference type="SUPFAM" id="SSF161111">
    <property type="entry name" value="Cation efflux protein transmembrane domain-like"/>
    <property type="match status" value="1"/>
</dbReference>
<dbReference type="NCBIfam" id="TIGR01297">
    <property type="entry name" value="CDF"/>
    <property type="match status" value="1"/>
</dbReference>
<evidence type="ECO:0000313" key="12">
    <source>
        <dbReference type="EMBL" id="MBG6121435.1"/>
    </source>
</evidence>
<keyword evidence="5 9" id="KW-1133">Transmembrane helix</keyword>
<dbReference type="Pfam" id="PF16916">
    <property type="entry name" value="ZT_dimer"/>
    <property type="match status" value="1"/>
</dbReference>
<keyword evidence="3" id="KW-0813">Transport</keyword>
<feature type="transmembrane region" description="Helical" evidence="9">
    <location>
        <begin position="216"/>
        <end position="234"/>
    </location>
</feature>
<evidence type="ECO:0000256" key="6">
    <source>
        <dbReference type="ARBA" id="ARBA00023065"/>
    </source>
</evidence>
<evidence type="ECO:0000256" key="5">
    <source>
        <dbReference type="ARBA" id="ARBA00022989"/>
    </source>
</evidence>
<evidence type="ECO:0000256" key="7">
    <source>
        <dbReference type="ARBA" id="ARBA00023136"/>
    </source>
</evidence>
<dbReference type="InterPro" id="IPR027470">
    <property type="entry name" value="Cation_efflux_CTD"/>
</dbReference>
<evidence type="ECO:0000256" key="4">
    <source>
        <dbReference type="ARBA" id="ARBA00022692"/>
    </source>
</evidence>
<dbReference type="Proteomes" id="UP000658613">
    <property type="component" value="Unassembled WGS sequence"/>
</dbReference>
<feature type="compositionally biased region" description="Basic and acidic residues" evidence="8">
    <location>
        <begin position="31"/>
        <end position="45"/>
    </location>
</feature>
<feature type="transmembrane region" description="Helical" evidence="9">
    <location>
        <begin position="188"/>
        <end position="210"/>
    </location>
</feature>
<name>A0A931E0M4_9CORY</name>
<dbReference type="Gene3D" id="1.20.1510.10">
    <property type="entry name" value="Cation efflux protein transmembrane domain"/>
    <property type="match status" value="1"/>
</dbReference>
<dbReference type="InterPro" id="IPR027469">
    <property type="entry name" value="Cation_efflux_TMD_sf"/>
</dbReference>
<feature type="domain" description="Cation efflux protein cytoplasmic" evidence="11">
    <location>
        <begin position="250"/>
        <end position="321"/>
    </location>
</feature>
<feature type="compositionally biased region" description="Basic residues" evidence="8">
    <location>
        <begin position="12"/>
        <end position="30"/>
    </location>
</feature>
<proteinExistence type="inferred from homology"/>
<evidence type="ECO:0000256" key="3">
    <source>
        <dbReference type="ARBA" id="ARBA00022448"/>
    </source>
</evidence>
<comment type="caution">
    <text evidence="12">The sequence shown here is derived from an EMBL/GenBank/DDBJ whole genome shotgun (WGS) entry which is preliminary data.</text>
</comment>
<keyword evidence="4 9" id="KW-0812">Transmembrane</keyword>
<feature type="transmembrane region" description="Helical" evidence="9">
    <location>
        <begin position="155"/>
        <end position="176"/>
    </location>
</feature>
<comment type="subcellular location">
    <subcellularLocation>
        <location evidence="1">Membrane</location>
        <topology evidence="1">Multi-pass membrane protein</topology>
    </subcellularLocation>
</comment>
<feature type="transmembrane region" description="Helical" evidence="9">
    <location>
        <begin position="86"/>
        <end position="107"/>
    </location>
</feature>
<protein>
    <submittedName>
        <fullName evidence="12">Cobalt-zinc-cadmium efflux system protein</fullName>
    </submittedName>
</protein>
<dbReference type="AlphaFoldDB" id="A0A931E0M4"/>
<reference evidence="12" key="1">
    <citation type="submission" date="2020-11" db="EMBL/GenBank/DDBJ databases">
        <title>Sequencing the genomes of 1000 actinobacteria strains.</title>
        <authorList>
            <person name="Klenk H.-P."/>
        </authorList>
    </citation>
    <scope>NUCLEOTIDE SEQUENCE</scope>
    <source>
        <strain evidence="12">DSM 45632</strain>
    </source>
</reference>
<evidence type="ECO:0000313" key="13">
    <source>
        <dbReference type="Proteomes" id="UP000658613"/>
    </source>
</evidence>
<comment type="similarity">
    <text evidence="2">Belongs to the cation diffusion facilitator (CDF) transporter (TC 2.A.4) family. SLC30A subfamily.</text>
</comment>
<dbReference type="InterPro" id="IPR002524">
    <property type="entry name" value="Cation_efflux"/>
</dbReference>
<evidence type="ECO:0000259" key="10">
    <source>
        <dbReference type="Pfam" id="PF01545"/>
    </source>
</evidence>
<dbReference type="PANTHER" id="PTHR11562:SF17">
    <property type="entry name" value="RE54080P-RELATED"/>
    <property type="match status" value="1"/>
</dbReference>
<dbReference type="PANTHER" id="PTHR11562">
    <property type="entry name" value="CATION EFFLUX PROTEIN/ ZINC TRANSPORTER"/>
    <property type="match status" value="1"/>
</dbReference>
<evidence type="ECO:0000259" key="11">
    <source>
        <dbReference type="Pfam" id="PF16916"/>
    </source>
</evidence>
<dbReference type="InterPro" id="IPR058533">
    <property type="entry name" value="Cation_efflux_TM"/>
</dbReference>
<keyword evidence="13" id="KW-1185">Reference proteome</keyword>
<dbReference type="GO" id="GO:0005385">
    <property type="term" value="F:zinc ion transmembrane transporter activity"/>
    <property type="evidence" value="ECO:0007669"/>
    <property type="project" value="TreeGrafter"/>
</dbReference>
<evidence type="ECO:0000256" key="2">
    <source>
        <dbReference type="ARBA" id="ARBA00008873"/>
    </source>
</evidence>
<feature type="transmembrane region" description="Helical" evidence="9">
    <location>
        <begin position="51"/>
        <end position="74"/>
    </location>
</feature>
<feature type="region of interest" description="Disordered" evidence="8">
    <location>
        <begin position="1"/>
        <end position="45"/>
    </location>
</feature>
<sequence>MTEHNYASRSQGRGRRAAHGNGHGHGHAHGNGRDHAHGNGRDHAHDHDAPMWALGTALAITAVVFVAELVGGWLSGSMALMADAMHMLSDSTSLAIAFIAVFIGSRVRSARATYGYRRVEVLAAALNAATVLLVSVWIVYQAFGRFGAGAEVDTRTMIIVAVVGLIANVASAWVLNAQREKSLNVEGAFLHVIVDLFGSVAVIIAGGVIALTGWQVADVIASLLIAALVVPRAWQLLKSSTSVLLEQVPEGIDPRQVQEELEGLSGVEAVHDLHLWSTNGSDALCTAHLITRLAEPFRLLDLAQERLTALGIAHATIQIERPEHSAHETFCEPGQ</sequence>
<gene>
    <name evidence="12" type="ORF">IW254_000404</name>
</gene>
<organism evidence="12 13">
    <name type="scientific">Corynebacterium aquatimens</name>
    <dbReference type="NCBI Taxonomy" id="1190508"/>
    <lineage>
        <taxon>Bacteria</taxon>
        <taxon>Bacillati</taxon>
        <taxon>Actinomycetota</taxon>
        <taxon>Actinomycetes</taxon>
        <taxon>Mycobacteriales</taxon>
        <taxon>Corynebacteriaceae</taxon>
        <taxon>Corynebacterium</taxon>
    </lineage>
</organism>
<accession>A0A931E0M4</accession>
<dbReference type="GO" id="GO:0005886">
    <property type="term" value="C:plasma membrane"/>
    <property type="evidence" value="ECO:0007669"/>
    <property type="project" value="TreeGrafter"/>
</dbReference>
<evidence type="ECO:0000256" key="8">
    <source>
        <dbReference type="SAM" id="MobiDB-lite"/>
    </source>
</evidence>